<dbReference type="WBParaSite" id="ECPE_0000862801-mRNA-1">
    <property type="protein sequence ID" value="ECPE_0000862801-mRNA-1"/>
    <property type="gene ID" value="ECPE_0000862801"/>
</dbReference>
<organism evidence="4">
    <name type="scientific">Echinostoma caproni</name>
    <dbReference type="NCBI Taxonomy" id="27848"/>
    <lineage>
        <taxon>Eukaryota</taxon>
        <taxon>Metazoa</taxon>
        <taxon>Spiralia</taxon>
        <taxon>Lophotrochozoa</taxon>
        <taxon>Platyhelminthes</taxon>
        <taxon>Trematoda</taxon>
        <taxon>Digenea</taxon>
        <taxon>Plagiorchiida</taxon>
        <taxon>Echinostomata</taxon>
        <taxon>Echinostomatoidea</taxon>
        <taxon>Echinostomatidae</taxon>
        <taxon>Echinostoma</taxon>
    </lineage>
</organism>
<evidence type="ECO:0000313" key="2">
    <source>
        <dbReference type="EMBL" id="VDP83852.1"/>
    </source>
</evidence>
<keyword evidence="3" id="KW-1185">Reference proteome</keyword>
<feature type="region of interest" description="Disordered" evidence="1">
    <location>
        <begin position="304"/>
        <end position="350"/>
    </location>
</feature>
<evidence type="ECO:0000313" key="4">
    <source>
        <dbReference type="WBParaSite" id="ECPE_0000862801-mRNA-1"/>
    </source>
</evidence>
<feature type="compositionally biased region" description="Polar residues" evidence="1">
    <location>
        <begin position="249"/>
        <end position="258"/>
    </location>
</feature>
<name>A0A183ANR7_9TREM</name>
<reference evidence="4" key="1">
    <citation type="submission" date="2016-06" db="UniProtKB">
        <authorList>
            <consortium name="WormBaseParasite"/>
        </authorList>
    </citation>
    <scope>IDENTIFICATION</scope>
</reference>
<reference evidence="2 3" key="2">
    <citation type="submission" date="2018-11" db="EMBL/GenBank/DDBJ databases">
        <authorList>
            <consortium name="Pathogen Informatics"/>
        </authorList>
    </citation>
    <scope>NUCLEOTIDE SEQUENCE [LARGE SCALE GENOMIC DNA]</scope>
    <source>
        <strain evidence="2 3">Egypt</strain>
    </source>
</reference>
<feature type="region of interest" description="Disordered" evidence="1">
    <location>
        <begin position="222"/>
        <end position="258"/>
    </location>
</feature>
<evidence type="ECO:0000313" key="3">
    <source>
        <dbReference type="Proteomes" id="UP000272942"/>
    </source>
</evidence>
<dbReference type="EMBL" id="UZAN01046205">
    <property type="protein sequence ID" value="VDP83852.1"/>
    <property type="molecule type" value="Genomic_DNA"/>
</dbReference>
<dbReference type="Proteomes" id="UP000272942">
    <property type="component" value="Unassembled WGS sequence"/>
</dbReference>
<sequence>MTCTLLLRSDAAGPSKVIRSKKYWEDNDYYSSDEDTFIDRTGQVERKRLDRIRQLGVEGETAEEAAARVASIEAAGREKNNQNAAALHNASLIKVLAELEKIGGEIVALEDQLREIDEKFAPRSEQPSELDELEAYMDALKSGLPSRKERLKLKSRLFTLRQIEMRLFQKAGLPHPRRRIVAAGGAIAHRNRSVTVNPDVPFVAEEDDDECDDEPTVEKALENKLPEESSEKSDLTSQPAEFPPLRTADTVSSDRLQSKCIQTERPRKPRFTEINNNANPGECPVSGDTGSCLTDPIHLPHVPTDEPQKHENHPIAEVSSDPLSPHNVPPMASPSESGILNKRRKTSHQRADVYAIADPDYVTWLPPSDQQGDGVTALNAKYGY</sequence>
<dbReference type="OrthoDB" id="433755at2759"/>
<accession>A0A183ANR7</accession>
<gene>
    <name evidence="2" type="ORF">ECPE_LOCUS8602</name>
</gene>
<evidence type="ECO:0000256" key="1">
    <source>
        <dbReference type="SAM" id="MobiDB-lite"/>
    </source>
</evidence>
<dbReference type="AlphaFoldDB" id="A0A183ANR7"/>
<protein>
    <submittedName>
        <fullName evidence="4">Breast cancer susceptibility protein</fullName>
    </submittedName>
</protein>
<proteinExistence type="predicted"/>
<feature type="compositionally biased region" description="Basic and acidic residues" evidence="1">
    <location>
        <begin position="222"/>
        <end position="234"/>
    </location>
</feature>
<feature type="compositionally biased region" description="Basic and acidic residues" evidence="1">
    <location>
        <begin position="304"/>
        <end position="314"/>
    </location>
</feature>